<evidence type="ECO:0000256" key="1">
    <source>
        <dbReference type="ARBA" id="ARBA00022741"/>
    </source>
</evidence>
<dbReference type="GO" id="GO:0016301">
    <property type="term" value="F:kinase activity"/>
    <property type="evidence" value="ECO:0007669"/>
    <property type="project" value="InterPro"/>
</dbReference>
<organism evidence="5">
    <name type="scientific">Robbsia andropogonis</name>
    <dbReference type="NCBI Taxonomy" id="28092"/>
    <lineage>
        <taxon>Bacteria</taxon>
        <taxon>Pseudomonadati</taxon>
        <taxon>Pseudomonadota</taxon>
        <taxon>Betaproteobacteria</taxon>
        <taxon>Burkholderiales</taxon>
        <taxon>Burkholderiaceae</taxon>
        <taxon>Robbsia</taxon>
    </lineage>
</organism>
<dbReference type="Pfam" id="PF06414">
    <property type="entry name" value="Zeta_toxin"/>
    <property type="match status" value="1"/>
</dbReference>
<name>A0A0N7EK03_9BURK</name>
<sequence length="422" mass="45467">MSSGRGSLGRHLPTDFLIPKSMEIQTLYNLQAYDSKSTGSWSEAHTLQDGLPAKSQNLVRSSRSQSPVRASLPAGCSAPAMSTSKLAKGLPPETRQSDEIFGLGTLPSFGPSRWDYLAKPENWHPDRRQLHDRLIGESKAVAHNFAEAIERGGHPPTLFALRGNTATGKTRMAKQTIPVLAKALKESDAGCINPDIFKRALAEIPGKVKLSSAQVHAESCVLADRLETELRPLKTASGATASMLIDKRLSGAHEIDAYIKLAEETGRKVELCDIDAPLEQSLMGVLQRKPDGDAPRPPYVAVANGFSAIRGNRLDVIDKFVSKPNLGSYHLFGTDEGGSKVTVASVVNGELTIHDPQIYERITDLQGGTAYDVGDQVISPELIDRLTKGIDDPARATDARAALERYAGMTWSAALATHSSLT</sequence>
<feature type="region of interest" description="Disordered" evidence="3">
    <location>
        <begin position="52"/>
        <end position="102"/>
    </location>
</feature>
<dbReference type="NCBIfam" id="NF041405">
    <property type="entry name" value="XopAJ"/>
    <property type="match status" value="1"/>
</dbReference>
<keyword evidence="1" id="KW-0547">Nucleotide-binding</keyword>
<proteinExistence type="predicted"/>
<dbReference type="CDD" id="cd21417">
    <property type="entry name" value="AvrRxo1"/>
    <property type="match status" value="1"/>
</dbReference>
<evidence type="ECO:0000313" key="5">
    <source>
        <dbReference type="EMBL" id="ALF40614.1"/>
    </source>
</evidence>
<dbReference type="InterPro" id="IPR010488">
    <property type="entry name" value="Zeta_toxin_domain"/>
</dbReference>
<dbReference type="Gene3D" id="3.40.50.300">
    <property type="entry name" value="P-loop containing nucleotide triphosphate hydrolases"/>
    <property type="match status" value="1"/>
</dbReference>
<feature type="compositionally biased region" description="Polar residues" evidence="3">
    <location>
        <begin position="54"/>
        <end position="68"/>
    </location>
</feature>
<feature type="domain" description="Zeta toxin" evidence="4">
    <location>
        <begin position="155"/>
        <end position="292"/>
    </location>
</feature>
<dbReference type="InterPro" id="IPR027417">
    <property type="entry name" value="P-loop_NTPase"/>
</dbReference>
<protein>
    <submittedName>
        <fullName evidence="5">AvrRxo1</fullName>
    </submittedName>
</protein>
<reference evidence="5" key="1">
    <citation type="submission" date="2015-04" db="EMBL/GenBank/DDBJ databases">
        <title>AvrRxo1 from B. andropogonis strain Ba3549.</title>
        <authorList>
            <person name="Triplett L.R."/>
            <person name="Ishihara H."/>
            <person name="Leach J.E."/>
        </authorList>
    </citation>
    <scope>NUCLEOTIDE SEQUENCE</scope>
    <source>
        <strain evidence="5">Ba3549</strain>
    </source>
</reference>
<evidence type="ECO:0000256" key="2">
    <source>
        <dbReference type="ARBA" id="ARBA00022840"/>
    </source>
</evidence>
<dbReference type="AlphaFoldDB" id="A0A0N7EK03"/>
<evidence type="ECO:0000259" key="4">
    <source>
        <dbReference type="Pfam" id="PF06414"/>
    </source>
</evidence>
<evidence type="ECO:0000256" key="3">
    <source>
        <dbReference type="SAM" id="MobiDB-lite"/>
    </source>
</evidence>
<dbReference type="GO" id="GO:0005524">
    <property type="term" value="F:ATP binding"/>
    <property type="evidence" value="ECO:0007669"/>
    <property type="project" value="UniProtKB-KW"/>
</dbReference>
<dbReference type="EMBL" id="KR139796">
    <property type="protein sequence ID" value="ALF40614.1"/>
    <property type="molecule type" value="Genomic_DNA"/>
</dbReference>
<accession>A0A0N7EK03</accession>
<keyword evidence="2" id="KW-0067">ATP-binding</keyword>